<dbReference type="EMBL" id="CP009910">
    <property type="protein sequence ID" value="AJA90047.1"/>
    <property type="molecule type" value="Genomic_DNA"/>
</dbReference>
<feature type="transmembrane region" description="Helical" evidence="9">
    <location>
        <begin position="154"/>
        <end position="179"/>
    </location>
</feature>
<keyword evidence="6 9" id="KW-0812">Transmembrane</keyword>
<dbReference type="InterPro" id="IPR000515">
    <property type="entry name" value="MetI-like"/>
</dbReference>
<dbReference type="PANTHER" id="PTHR30425:SF1">
    <property type="entry name" value="PHOSPHATE TRANSPORT SYSTEM PERMEASE PROTEIN PSTC"/>
    <property type="match status" value="1"/>
</dbReference>
<feature type="transmembrane region" description="Helical" evidence="9">
    <location>
        <begin position="213"/>
        <end position="234"/>
    </location>
</feature>
<name>A0A0A7V1H5_9SPIR</name>
<keyword evidence="5 10" id="KW-0592">Phosphate transport</keyword>
<evidence type="ECO:0000256" key="10">
    <source>
        <dbReference type="RuleBase" id="RU363054"/>
    </source>
</evidence>
<feature type="transmembrane region" description="Helical" evidence="9">
    <location>
        <begin position="12"/>
        <end position="39"/>
    </location>
</feature>
<dbReference type="PROSITE" id="PS50928">
    <property type="entry name" value="ABC_TM1"/>
    <property type="match status" value="1"/>
</dbReference>
<keyword evidence="3 9" id="KW-0813">Transport</keyword>
<dbReference type="Proteomes" id="UP000030940">
    <property type="component" value="Chromosome"/>
</dbReference>
<evidence type="ECO:0000256" key="5">
    <source>
        <dbReference type="ARBA" id="ARBA00022592"/>
    </source>
</evidence>
<evidence type="ECO:0000256" key="3">
    <source>
        <dbReference type="ARBA" id="ARBA00022448"/>
    </source>
</evidence>
<dbReference type="InterPro" id="IPR011864">
    <property type="entry name" value="Phosphate_PstC"/>
</dbReference>
<comment type="subcellular location">
    <subcellularLocation>
        <location evidence="1 9">Cell membrane</location>
        <topology evidence="1 9">Multi-pass membrane protein</topology>
    </subcellularLocation>
</comment>
<protein>
    <recommendedName>
        <fullName evidence="10">Phosphate transport system permease protein</fullName>
    </recommendedName>
</protein>
<evidence type="ECO:0000256" key="8">
    <source>
        <dbReference type="ARBA" id="ARBA00023136"/>
    </source>
</evidence>
<keyword evidence="13" id="KW-1185">Reference proteome</keyword>
<dbReference type="InterPro" id="IPR035906">
    <property type="entry name" value="MetI-like_sf"/>
</dbReference>
<proteinExistence type="inferred from homology"/>
<feature type="transmembrane region" description="Helical" evidence="9">
    <location>
        <begin position="270"/>
        <end position="292"/>
    </location>
</feature>
<evidence type="ECO:0000256" key="7">
    <source>
        <dbReference type="ARBA" id="ARBA00022989"/>
    </source>
</evidence>
<comment type="function">
    <text evidence="10">Part of the binding-protein-dependent transport system for phosphate; probably responsible for the translocation of the substrate across the membrane.</text>
</comment>
<accession>A0A0A7V1H5</accession>
<keyword evidence="8 9" id="KW-0472">Membrane</keyword>
<feature type="transmembrane region" description="Helical" evidence="9">
    <location>
        <begin position="72"/>
        <end position="105"/>
    </location>
</feature>
<evidence type="ECO:0000259" key="11">
    <source>
        <dbReference type="PROSITE" id="PS50928"/>
    </source>
</evidence>
<dbReference type="InterPro" id="IPR051124">
    <property type="entry name" value="Phosphate_Transport_Permease"/>
</dbReference>
<sequence length="302" mass="33062">MCLNLKTKRKIVGIIFKAFIIISAIISFLSIVFLGVFILKNGITPFVHNKIKISNFLFSTNWDPTSNLQKSYGILAFIINSFLTTFFSILIALPIGLGFAIYLLEKAKGFYQQFLQTVIELLAGIPSVVYGFFGSTFIATLVKNTFQREDNLGYNLISSSLILSIMIVPTIISVCYSSLKAVPKSYKFASLALAATDWQTIYKITIPSASRGILAGTILAIGRAIGETVAVLMVGGGSPLFIKNAFSPIRTLTVNIAMDMGYASGNHREALFSTALVLLLFSIITNLLKNLILSSNKRLNKK</sequence>
<comment type="similarity">
    <text evidence="2 10">Belongs to the binding-protein-dependent transport system permease family. CysTW subfamily.</text>
</comment>
<reference evidence="12 13" key="1">
    <citation type="journal article" date="2015" name="Genome Announc.">
        <title>Genome Sequence of Borrelia chilensis VA1, a South American Member of the Lyme Borreliosis Group.</title>
        <authorList>
            <person name="Huang W."/>
            <person name="Ojaimi C."/>
            <person name="Fallon J.T."/>
            <person name="Travisany D."/>
            <person name="Maass A."/>
            <person name="Ivanova L."/>
            <person name="Tomova A."/>
            <person name="Gonzalez-Acuna D."/>
            <person name="Godfrey H.P."/>
            <person name="Cabello F.C."/>
        </authorList>
    </citation>
    <scope>NUCLEOTIDE SEQUENCE [LARGE SCALE GENOMIC DNA]</scope>
    <source>
        <strain evidence="12 13">VA1</strain>
    </source>
</reference>
<dbReference type="NCBIfam" id="TIGR02138">
    <property type="entry name" value="phosphate_pstC"/>
    <property type="match status" value="1"/>
</dbReference>
<evidence type="ECO:0000256" key="1">
    <source>
        <dbReference type="ARBA" id="ARBA00004651"/>
    </source>
</evidence>
<dbReference type="STRING" id="1245910.OY14_01065"/>
<evidence type="ECO:0000256" key="4">
    <source>
        <dbReference type="ARBA" id="ARBA00022475"/>
    </source>
</evidence>
<dbReference type="AlphaFoldDB" id="A0A0A7V1H5"/>
<evidence type="ECO:0000256" key="2">
    <source>
        <dbReference type="ARBA" id="ARBA00007069"/>
    </source>
</evidence>
<dbReference type="Gene3D" id="1.10.3720.10">
    <property type="entry name" value="MetI-like"/>
    <property type="match status" value="1"/>
</dbReference>
<dbReference type="Pfam" id="PF00528">
    <property type="entry name" value="BPD_transp_1"/>
    <property type="match status" value="1"/>
</dbReference>
<dbReference type="GO" id="GO:0005886">
    <property type="term" value="C:plasma membrane"/>
    <property type="evidence" value="ECO:0007669"/>
    <property type="project" value="UniProtKB-SubCell"/>
</dbReference>
<evidence type="ECO:0000256" key="9">
    <source>
        <dbReference type="RuleBase" id="RU363032"/>
    </source>
</evidence>
<evidence type="ECO:0000313" key="12">
    <source>
        <dbReference type="EMBL" id="AJA90047.1"/>
    </source>
</evidence>
<organism evidence="12 13">
    <name type="scientific">Borreliella chilensis</name>
    <dbReference type="NCBI Taxonomy" id="1245910"/>
    <lineage>
        <taxon>Bacteria</taxon>
        <taxon>Pseudomonadati</taxon>
        <taxon>Spirochaetota</taxon>
        <taxon>Spirochaetia</taxon>
        <taxon>Spirochaetales</taxon>
        <taxon>Borreliaceae</taxon>
        <taxon>Borreliella</taxon>
    </lineage>
</organism>
<dbReference type="KEGG" id="bchi:OY14_01065"/>
<dbReference type="HOGENOM" id="CLU_033621_1_0_12"/>
<gene>
    <name evidence="12" type="ORF">OY14_01065</name>
</gene>
<feature type="domain" description="ABC transmembrane type-1" evidence="11">
    <location>
        <begin position="78"/>
        <end position="289"/>
    </location>
</feature>
<dbReference type="CDD" id="cd06261">
    <property type="entry name" value="TM_PBP2"/>
    <property type="match status" value="1"/>
</dbReference>
<keyword evidence="4 10" id="KW-1003">Cell membrane</keyword>
<dbReference type="PANTHER" id="PTHR30425">
    <property type="entry name" value="PHOSPHATE TRANSPORT SYSTEM PERMEASE PROTEIN PST"/>
    <property type="match status" value="1"/>
</dbReference>
<feature type="transmembrane region" description="Helical" evidence="9">
    <location>
        <begin position="117"/>
        <end position="142"/>
    </location>
</feature>
<evidence type="ECO:0000313" key="13">
    <source>
        <dbReference type="Proteomes" id="UP000030940"/>
    </source>
</evidence>
<keyword evidence="7 9" id="KW-1133">Transmembrane helix</keyword>
<dbReference type="GO" id="GO:0006817">
    <property type="term" value="P:phosphate ion transport"/>
    <property type="evidence" value="ECO:0007669"/>
    <property type="project" value="UniProtKB-KW"/>
</dbReference>
<dbReference type="SUPFAM" id="SSF161098">
    <property type="entry name" value="MetI-like"/>
    <property type="match status" value="1"/>
</dbReference>
<dbReference type="GO" id="GO:0005315">
    <property type="term" value="F:phosphate transmembrane transporter activity"/>
    <property type="evidence" value="ECO:0007669"/>
    <property type="project" value="InterPro"/>
</dbReference>
<evidence type="ECO:0000256" key="6">
    <source>
        <dbReference type="ARBA" id="ARBA00022692"/>
    </source>
</evidence>